<reference evidence="1 2" key="1">
    <citation type="submission" date="2016-11" db="EMBL/GenBank/DDBJ databases">
        <authorList>
            <person name="Jaros S."/>
            <person name="Januszkiewicz K."/>
            <person name="Wedrychowicz H."/>
        </authorList>
    </citation>
    <scope>NUCLEOTIDE SEQUENCE [LARGE SCALE GENOMIC DNA]</scope>
    <source>
        <strain evidence="1 2">LMG 26898</strain>
    </source>
</reference>
<evidence type="ECO:0000313" key="1">
    <source>
        <dbReference type="EMBL" id="SHM79228.1"/>
    </source>
</evidence>
<name>A0A1M7LMF0_9PSED</name>
<protein>
    <recommendedName>
        <fullName evidence="3">Type III secretion protein HrpD</fullName>
    </recommendedName>
</protein>
<dbReference type="RefSeq" id="WP_073163576.1">
    <property type="nucleotide sequence ID" value="NZ_FRDA01000003.1"/>
</dbReference>
<gene>
    <name evidence="1" type="ORF">SAMN05216593_103174</name>
</gene>
<dbReference type="EMBL" id="FRDA01000003">
    <property type="protein sequence ID" value="SHM79228.1"/>
    <property type="molecule type" value="Genomic_DNA"/>
</dbReference>
<organism evidence="1 2">
    <name type="scientific">Pseudomonas asturiensis</name>
    <dbReference type="NCBI Taxonomy" id="1190415"/>
    <lineage>
        <taxon>Bacteria</taxon>
        <taxon>Pseudomonadati</taxon>
        <taxon>Pseudomonadota</taxon>
        <taxon>Gammaproteobacteria</taxon>
        <taxon>Pseudomonadales</taxon>
        <taxon>Pseudomonadaceae</taxon>
        <taxon>Pseudomonas</taxon>
    </lineage>
</organism>
<accession>A0A1M7LMF0</accession>
<sequence>MTGSTAEDLWVQWWCNPWHWAHPAWQNRFAQAHGLSIDVCTALLNSRHAVFLHTMGIEPSQPPPPDEATLRWLSLTPSQRDHALALAQCICFAPGERDDPEGQWCRALTKALRPSVWLMPETADARSLLGAWLGPACWSRLRLAWAPGEVADNPSRAPDGKLQTLWQAILWRVTAG</sequence>
<dbReference type="AlphaFoldDB" id="A0A1M7LMF0"/>
<evidence type="ECO:0008006" key="3">
    <source>
        <dbReference type="Google" id="ProtNLM"/>
    </source>
</evidence>
<dbReference type="OrthoDB" id="7013311at2"/>
<dbReference type="Proteomes" id="UP000183983">
    <property type="component" value="Unassembled WGS sequence"/>
</dbReference>
<proteinExistence type="predicted"/>
<evidence type="ECO:0000313" key="2">
    <source>
        <dbReference type="Proteomes" id="UP000183983"/>
    </source>
</evidence>
<dbReference type="STRING" id="1190415.SAMN05216593_103174"/>